<keyword evidence="1" id="KW-0812">Transmembrane</keyword>
<name>A0A371JHM3_9FIRM</name>
<dbReference type="OrthoDB" id="9795825at2"/>
<dbReference type="Pfam" id="PF20462">
    <property type="entry name" value="DUF6715"/>
    <property type="match status" value="1"/>
</dbReference>
<protein>
    <submittedName>
        <fullName evidence="2">Uncharacterized protein</fullName>
    </submittedName>
</protein>
<dbReference type="RefSeq" id="WP_094376864.1">
    <property type="nucleotide sequence ID" value="NZ_NOKA02000005.1"/>
</dbReference>
<comment type="caution">
    <text evidence="2">The sequence shown here is derived from an EMBL/GenBank/DDBJ whole genome shotgun (WGS) entry which is preliminary data.</text>
</comment>
<gene>
    <name evidence="2" type="ORF">CG710_006060</name>
</gene>
<dbReference type="Proteomes" id="UP000216411">
    <property type="component" value="Unassembled WGS sequence"/>
</dbReference>
<feature type="transmembrane region" description="Helical" evidence="1">
    <location>
        <begin position="7"/>
        <end position="24"/>
    </location>
</feature>
<dbReference type="AlphaFoldDB" id="A0A371JHM3"/>
<evidence type="ECO:0000256" key="1">
    <source>
        <dbReference type="SAM" id="Phobius"/>
    </source>
</evidence>
<reference evidence="2 3" key="1">
    <citation type="journal article" date="2017" name="Genome Announc.">
        <title>Draft Genome Sequence of a Sporulating and Motile Strain of Lachnotalea glycerini Isolated from Water in Quebec City, Canada.</title>
        <authorList>
            <person name="Maheux A.F."/>
            <person name="Boudreau D.K."/>
            <person name="Berube E."/>
            <person name="Boissinot M."/>
            <person name="Raymond F."/>
            <person name="Brodeur S."/>
            <person name="Corbeil J."/>
            <person name="Isabel S."/>
            <person name="Omar R.F."/>
            <person name="Bergeron M.G."/>
        </authorList>
    </citation>
    <scope>NUCLEOTIDE SEQUENCE [LARGE SCALE GENOMIC DNA]</scope>
    <source>
        <strain evidence="2 3">CCRI-19302</strain>
    </source>
</reference>
<sequence length="196" mass="22821">MKKYKNIIIICVLAALAIWYYFYLSNRTAMDSANKNVTTTEIEDTLAKNIDNVTNTPRAAIKFYSIILQCLYNEDPTEEEITALGEKAREIMDEELINNNPEETYFDALSTEVKEYLQDNRKMIGYVVESSDKVEYYTENGKEYAIVNASYTLRKTNDFTKTNEAYILRKDEEGYWKILGWRIAADEVTDDQNNDE</sequence>
<keyword evidence="1" id="KW-0472">Membrane</keyword>
<dbReference type="EMBL" id="NOKA02000005">
    <property type="protein sequence ID" value="RDY32242.1"/>
    <property type="molecule type" value="Genomic_DNA"/>
</dbReference>
<proteinExistence type="predicted"/>
<dbReference type="InterPro" id="IPR046563">
    <property type="entry name" value="DUF6715"/>
</dbReference>
<accession>A0A371JHM3</accession>
<keyword evidence="3" id="KW-1185">Reference proteome</keyword>
<keyword evidence="1" id="KW-1133">Transmembrane helix</keyword>
<evidence type="ECO:0000313" key="2">
    <source>
        <dbReference type="EMBL" id="RDY32242.1"/>
    </source>
</evidence>
<organism evidence="2 3">
    <name type="scientific">Lachnotalea glycerini</name>
    <dbReference type="NCBI Taxonomy" id="1763509"/>
    <lineage>
        <taxon>Bacteria</taxon>
        <taxon>Bacillati</taxon>
        <taxon>Bacillota</taxon>
        <taxon>Clostridia</taxon>
        <taxon>Lachnospirales</taxon>
        <taxon>Lachnospiraceae</taxon>
        <taxon>Lachnotalea</taxon>
    </lineage>
</organism>
<evidence type="ECO:0000313" key="3">
    <source>
        <dbReference type="Proteomes" id="UP000216411"/>
    </source>
</evidence>